<dbReference type="GO" id="GO:1990281">
    <property type="term" value="C:efflux pump complex"/>
    <property type="evidence" value="ECO:0007669"/>
    <property type="project" value="TreeGrafter"/>
</dbReference>
<dbReference type="OrthoDB" id="5616498at2"/>
<feature type="compositionally biased region" description="Basic and acidic residues" evidence="2">
    <location>
        <begin position="445"/>
        <end position="459"/>
    </location>
</feature>
<organism evidence="5 6">
    <name type="scientific">Piscirickettsia salmonis</name>
    <dbReference type="NCBI Taxonomy" id="1238"/>
    <lineage>
        <taxon>Bacteria</taxon>
        <taxon>Pseudomonadati</taxon>
        <taxon>Pseudomonadota</taxon>
        <taxon>Gammaproteobacteria</taxon>
        <taxon>Thiotrichales</taxon>
        <taxon>Piscirickettsiaceae</taxon>
        <taxon>Piscirickettsia</taxon>
    </lineage>
</organism>
<evidence type="ECO:0000313" key="6">
    <source>
        <dbReference type="Proteomes" id="UP000029558"/>
    </source>
</evidence>
<dbReference type="NCBIfam" id="TIGR01730">
    <property type="entry name" value="RND_mfp"/>
    <property type="match status" value="1"/>
</dbReference>
<sequence length="484" mass="52410">MNKNSKVKYPQQHYRRVILGSIILPVWCISAVFAGSVSPSSQQDSSHNLNREVSAQMIQTPVVSVQTQAVKEVTVEDSLQALGTLAPSQEVTLSFDAAGHITKINYKNGQYVKKGAIIAELNNASEKAELKSLLADAQVKALDYQRYLKLSKIGGVSEQMLDKEHASMVQASAKVEGKKVELAQRQLVAPFTGFLGEFNINLGAYVGTGQAIVRLVAISPLKVAYSVPQGQKSKLLLGQSVNVKSDASNQLVSGLVQFISPTVNTDTGTIALEAEIQNKDYKLSPGMYVSVKQLLGNQHRVLIVPETAVSVNEKGASVYIVKNNIAHLVKVTLGSRDQGNVEVLTGLTADQQVVVAGTQKLKDGVSVKVIAEAPVSVQDTVTQPKSKLPAISSDKNQESKSKPGQENKKDKKTEAEIKTKVESKDKDKNENKQNGNNLQSRQQSSKRESALALKDDRRIAKVTPQASTSNQAKLTLDHQDHKTN</sequence>
<feature type="compositionally biased region" description="Basic and acidic residues" evidence="2">
    <location>
        <begin position="395"/>
        <end position="431"/>
    </location>
</feature>
<feature type="compositionally biased region" description="Basic and acidic residues" evidence="2">
    <location>
        <begin position="475"/>
        <end position="484"/>
    </location>
</feature>
<evidence type="ECO:0000259" key="4">
    <source>
        <dbReference type="Pfam" id="PF25989"/>
    </source>
</evidence>
<proteinExistence type="inferred from homology"/>
<dbReference type="InterPro" id="IPR058792">
    <property type="entry name" value="Beta-barrel_RND_2"/>
</dbReference>
<gene>
    <name evidence="5" type="ORF">KU39_1764</name>
</gene>
<dbReference type="PANTHER" id="PTHR30469:SF11">
    <property type="entry name" value="BLL4320 PROTEIN"/>
    <property type="match status" value="1"/>
</dbReference>
<dbReference type="Gene3D" id="2.40.30.170">
    <property type="match status" value="1"/>
</dbReference>
<feature type="compositionally biased region" description="Polar residues" evidence="2">
    <location>
        <begin position="432"/>
        <end position="443"/>
    </location>
</feature>
<name>A0A1L6TCC9_PISSA</name>
<feature type="compositionally biased region" description="Polar residues" evidence="2">
    <location>
        <begin position="464"/>
        <end position="473"/>
    </location>
</feature>
<dbReference type="Pfam" id="PF25989">
    <property type="entry name" value="YknX_C"/>
    <property type="match status" value="1"/>
</dbReference>
<evidence type="ECO:0000256" key="2">
    <source>
        <dbReference type="SAM" id="MobiDB-lite"/>
    </source>
</evidence>
<feature type="region of interest" description="Disordered" evidence="2">
    <location>
        <begin position="379"/>
        <end position="484"/>
    </location>
</feature>
<dbReference type="Proteomes" id="UP000029558">
    <property type="component" value="Chromosome"/>
</dbReference>
<evidence type="ECO:0000313" key="5">
    <source>
        <dbReference type="EMBL" id="ALB22944.1"/>
    </source>
</evidence>
<dbReference type="Gene3D" id="1.10.287.470">
    <property type="entry name" value="Helix hairpin bin"/>
    <property type="match status" value="1"/>
</dbReference>
<comment type="similarity">
    <text evidence="1">Belongs to the membrane fusion protein (MFP) (TC 8.A.1) family.</text>
</comment>
<feature type="domain" description="YknX-like C-terminal permuted SH3-like" evidence="4">
    <location>
        <begin position="302"/>
        <end position="369"/>
    </location>
</feature>
<dbReference type="PANTHER" id="PTHR30469">
    <property type="entry name" value="MULTIDRUG RESISTANCE PROTEIN MDTA"/>
    <property type="match status" value="1"/>
</dbReference>
<accession>A0A1L6TCC9</accession>
<dbReference type="GO" id="GO:0015562">
    <property type="term" value="F:efflux transmembrane transporter activity"/>
    <property type="evidence" value="ECO:0007669"/>
    <property type="project" value="TreeGrafter"/>
</dbReference>
<dbReference type="EMBL" id="CP012508">
    <property type="protein sequence ID" value="ALB22944.1"/>
    <property type="molecule type" value="Genomic_DNA"/>
</dbReference>
<dbReference type="InterPro" id="IPR006143">
    <property type="entry name" value="RND_pump_MFP"/>
</dbReference>
<evidence type="ECO:0000259" key="3">
    <source>
        <dbReference type="Pfam" id="PF25954"/>
    </source>
</evidence>
<dbReference type="Gene3D" id="2.40.50.100">
    <property type="match status" value="1"/>
</dbReference>
<dbReference type="Pfam" id="PF25954">
    <property type="entry name" value="Beta-barrel_RND_2"/>
    <property type="match status" value="1"/>
</dbReference>
<evidence type="ECO:0000256" key="1">
    <source>
        <dbReference type="ARBA" id="ARBA00009477"/>
    </source>
</evidence>
<protein>
    <submittedName>
        <fullName evidence="5">MexH family multidrug efflux RND transporter periplasmic adaptor subunit</fullName>
    </submittedName>
</protein>
<dbReference type="RefSeq" id="WP_027242910.1">
    <property type="nucleotide sequence ID" value="NZ_CP013801.1"/>
</dbReference>
<reference evidence="5 6" key="1">
    <citation type="journal article" date="2014" name="Genome Announc.">
        <title>Comparative Genome Analysis of Two Isolates of the Fish Pathogen Piscirickettsia salmonis from Different Hosts Reveals Major Differences in Virulence-Associated Secretion Systems.</title>
        <authorList>
            <person name="Bohle H."/>
            <person name="Henriquez P."/>
            <person name="Grothusen H."/>
            <person name="Navas E."/>
            <person name="Sandoval A."/>
            <person name="Bustamante F."/>
            <person name="Bustos P."/>
            <person name="Mancilla M."/>
        </authorList>
    </citation>
    <scope>NUCLEOTIDE SEQUENCE [LARGE SCALE GENOMIC DNA]</scope>
    <source>
        <strain evidence="6">B1-32597</strain>
    </source>
</reference>
<dbReference type="SUPFAM" id="SSF111369">
    <property type="entry name" value="HlyD-like secretion proteins"/>
    <property type="match status" value="1"/>
</dbReference>
<dbReference type="AlphaFoldDB" id="A0A1L6TCC9"/>
<feature type="domain" description="CusB-like beta-barrel" evidence="3">
    <location>
        <begin position="225"/>
        <end position="292"/>
    </location>
</feature>
<dbReference type="InterPro" id="IPR058637">
    <property type="entry name" value="YknX-like_C"/>
</dbReference>
<dbReference type="Gene3D" id="2.40.420.20">
    <property type="match status" value="1"/>
</dbReference>